<comment type="catalytic activity">
    <reaction evidence="8 9">
        <text>(R)-pantoate + NADP(+) = 2-dehydropantoate + NADPH + H(+)</text>
        <dbReference type="Rhea" id="RHEA:16233"/>
        <dbReference type="ChEBI" id="CHEBI:11561"/>
        <dbReference type="ChEBI" id="CHEBI:15378"/>
        <dbReference type="ChEBI" id="CHEBI:15980"/>
        <dbReference type="ChEBI" id="CHEBI:57783"/>
        <dbReference type="ChEBI" id="CHEBI:58349"/>
        <dbReference type="EC" id="1.1.1.169"/>
    </reaction>
</comment>
<dbReference type="PANTHER" id="PTHR43765">
    <property type="entry name" value="2-DEHYDROPANTOATE 2-REDUCTASE-RELATED"/>
    <property type="match status" value="1"/>
</dbReference>
<dbReference type="EC" id="1.1.1.169" evidence="3 9"/>
<comment type="pathway">
    <text evidence="1 9">Cofactor biosynthesis; (R)-pantothenate biosynthesis; (R)-pantoate from 3-methyl-2-oxobutanoate: step 2/2.</text>
</comment>
<organism evidence="12">
    <name type="scientific">candidate division WOR-3 bacterium</name>
    <dbReference type="NCBI Taxonomy" id="2052148"/>
    <lineage>
        <taxon>Bacteria</taxon>
        <taxon>Bacteria division WOR-3</taxon>
    </lineage>
</organism>
<dbReference type="GO" id="GO:0015940">
    <property type="term" value="P:pantothenate biosynthetic process"/>
    <property type="evidence" value="ECO:0007669"/>
    <property type="project" value="UniProtKB-UniPathway"/>
</dbReference>
<dbReference type="InterPro" id="IPR050838">
    <property type="entry name" value="Ketopantoate_reductase"/>
</dbReference>
<gene>
    <name evidence="12" type="ORF">ENG67_04200</name>
</gene>
<comment type="caution">
    <text evidence="12">The sequence shown here is derived from an EMBL/GenBank/DDBJ whole genome shotgun (WGS) entry which is preliminary data.</text>
</comment>
<dbReference type="InterPro" id="IPR013328">
    <property type="entry name" value="6PGD_dom2"/>
</dbReference>
<comment type="similarity">
    <text evidence="2 9">Belongs to the ketopantoate reductase family.</text>
</comment>
<evidence type="ECO:0000259" key="10">
    <source>
        <dbReference type="Pfam" id="PF02558"/>
    </source>
</evidence>
<dbReference type="Gene3D" id="3.40.50.720">
    <property type="entry name" value="NAD(P)-binding Rossmann-like Domain"/>
    <property type="match status" value="1"/>
</dbReference>
<dbReference type="GO" id="GO:0005737">
    <property type="term" value="C:cytoplasm"/>
    <property type="evidence" value="ECO:0007669"/>
    <property type="project" value="TreeGrafter"/>
</dbReference>
<dbReference type="UniPathway" id="UPA00028">
    <property type="reaction ID" value="UER00004"/>
</dbReference>
<dbReference type="AlphaFoldDB" id="A0A7C0XAX4"/>
<evidence type="ECO:0000256" key="8">
    <source>
        <dbReference type="ARBA" id="ARBA00048793"/>
    </source>
</evidence>
<dbReference type="SUPFAM" id="SSF48179">
    <property type="entry name" value="6-phosphogluconate dehydrogenase C-terminal domain-like"/>
    <property type="match status" value="1"/>
</dbReference>
<evidence type="ECO:0000256" key="1">
    <source>
        <dbReference type="ARBA" id="ARBA00004994"/>
    </source>
</evidence>
<dbReference type="InterPro" id="IPR008927">
    <property type="entry name" value="6-PGluconate_DH-like_C_sf"/>
</dbReference>
<dbReference type="SUPFAM" id="SSF51735">
    <property type="entry name" value="NAD(P)-binding Rossmann-fold domains"/>
    <property type="match status" value="1"/>
</dbReference>
<evidence type="ECO:0000256" key="5">
    <source>
        <dbReference type="ARBA" id="ARBA00022857"/>
    </source>
</evidence>
<dbReference type="GO" id="GO:0008677">
    <property type="term" value="F:2-dehydropantoate 2-reductase activity"/>
    <property type="evidence" value="ECO:0007669"/>
    <property type="project" value="UniProtKB-EC"/>
</dbReference>
<dbReference type="GO" id="GO:0050661">
    <property type="term" value="F:NADP binding"/>
    <property type="evidence" value="ECO:0007669"/>
    <property type="project" value="TreeGrafter"/>
</dbReference>
<feature type="domain" description="Ketopantoate reductase N-terminal" evidence="10">
    <location>
        <begin position="2"/>
        <end position="146"/>
    </location>
</feature>
<keyword evidence="5 9" id="KW-0521">NADP</keyword>
<evidence type="ECO:0000259" key="11">
    <source>
        <dbReference type="Pfam" id="PF08546"/>
    </source>
</evidence>
<evidence type="ECO:0000256" key="6">
    <source>
        <dbReference type="ARBA" id="ARBA00023002"/>
    </source>
</evidence>
<evidence type="ECO:0000256" key="4">
    <source>
        <dbReference type="ARBA" id="ARBA00019465"/>
    </source>
</evidence>
<dbReference type="InterPro" id="IPR013332">
    <property type="entry name" value="KPR_N"/>
</dbReference>
<evidence type="ECO:0000256" key="7">
    <source>
        <dbReference type="ARBA" id="ARBA00032024"/>
    </source>
</evidence>
<dbReference type="InterPro" id="IPR036291">
    <property type="entry name" value="NAD(P)-bd_dom_sf"/>
</dbReference>
<keyword evidence="9" id="KW-0566">Pantothenate biosynthesis</keyword>
<dbReference type="EMBL" id="DRBW01000168">
    <property type="protein sequence ID" value="HDM90395.1"/>
    <property type="molecule type" value="Genomic_DNA"/>
</dbReference>
<dbReference type="Proteomes" id="UP000885931">
    <property type="component" value="Unassembled WGS sequence"/>
</dbReference>
<dbReference type="InterPro" id="IPR003710">
    <property type="entry name" value="ApbA"/>
</dbReference>
<evidence type="ECO:0000256" key="9">
    <source>
        <dbReference type="RuleBase" id="RU362068"/>
    </source>
</evidence>
<sequence length="302" mass="33765">MILVIGGGALGITFATRLHRAGVATKLAVRSEELIDKIRRGKFLFHDGAPHKIDVPLLSPIEARREKADLILIAVKAYDMEGVIEDYRDLLECSELIVGLQNGMGAQEKLRAIVADEKIGILVTSEGATKTENSVRHYRGKRNFLGYLKGKSDRLLLNFAGDLKRAGIDVEVVDDITPYRWAKLLINSAINPLTTLVRKPNGYLMESPYLRGLAIDLLEEGARLLSLEGIELPFSDPRAELLRVIEKTRKNLSSMLQDVMRGKKTEIDFLNGVLLAKAREKGKKLLRHEVIYNLVKSLEPQF</sequence>
<dbReference type="Pfam" id="PF02558">
    <property type="entry name" value="ApbA"/>
    <property type="match status" value="1"/>
</dbReference>
<name>A0A7C0XAX4_UNCW3</name>
<evidence type="ECO:0000256" key="2">
    <source>
        <dbReference type="ARBA" id="ARBA00007870"/>
    </source>
</evidence>
<accession>A0A7C0XAX4</accession>
<reference evidence="12" key="1">
    <citation type="journal article" date="2020" name="mSystems">
        <title>Genome- and Community-Level Interaction Insights into Carbon Utilization and Element Cycling Functions of Hydrothermarchaeota in Hydrothermal Sediment.</title>
        <authorList>
            <person name="Zhou Z."/>
            <person name="Liu Y."/>
            <person name="Xu W."/>
            <person name="Pan J."/>
            <person name="Luo Z.H."/>
            <person name="Li M."/>
        </authorList>
    </citation>
    <scope>NUCLEOTIDE SEQUENCE [LARGE SCALE GENOMIC DNA]</scope>
    <source>
        <strain evidence="12">HyVt-237</strain>
    </source>
</reference>
<dbReference type="PANTHER" id="PTHR43765:SF2">
    <property type="entry name" value="2-DEHYDROPANTOATE 2-REDUCTASE"/>
    <property type="match status" value="1"/>
</dbReference>
<feature type="domain" description="Ketopantoate reductase C-terminal" evidence="11">
    <location>
        <begin position="175"/>
        <end position="299"/>
    </location>
</feature>
<dbReference type="NCBIfam" id="TIGR00745">
    <property type="entry name" value="apbA_panE"/>
    <property type="match status" value="1"/>
</dbReference>
<comment type="function">
    <text evidence="9">Catalyzes the NADPH-dependent reduction of ketopantoate into pantoic acid.</text>
</comment>
<proteinExistence type="inferred from homology"/>
<dbReference type="InterPro" id="IPR013752">
    <property type="entry name" value="KPA_reductase"/>
</dbReference>
<protein>
    <recommendedName>
        <fullName evidence="4 9">2-dehydropantoate 2-reductase</fullName>
        <ecNumber evidence="3 9">1.1.1.169</ecNumber>
    </recommendedName>
    <alternativeName>
        <fullName evidence="7 9">Ketopantoate reductase</fullName>
    </alternativeName>
</protein>
<keyword evidence="6 9" id="KW-0560">Oxidoreductase</keyword>
<dbReference type="Pfam" id="PF08546">
    <property type="entry name" value="ApbA_C"/>
    <property type="match status" value="1"/>
</dbReference>
<dbReference type="Gene3D" id="1.10.1040.10">
    <property type="entry name" value="N-(1-d-carboxylethyl)-l-norvaline Dehydrogenase, domain 2"/>
    <property type="match status" value="1"/>
</dbReference>
<evidence type="ECO:0000256" key="3">
    <source>
        <dbReference type="ARBA" id="ARBA00013014"/>
    </source>
</evidence>
<evidence type="ECO:0000313" key="12">
    <source>
        <dbReference type="EMBL" id="HDM90395.1"/>
    </source>
</evidence>